<keyword evidence="2" id="KW-1185">Reference proteome</keyword>
<proteinExistence type="predicted"/>
<dbReference type="Proteomes" id="UP000594638">
    <property type="component" value="Unassembled WGS sequence"/>
</dbReference>
<sequence length="156" mass="17869">MNVSQISASYVAFLDIVRKNARNGNLQWRHTQLLITPMDLGHELEQLQRNNDKGDYEELTEATNLEQSLENNCTGNNEEMIEVTNLEQSLIQTNSIFGNQTEEINKDSGLADNLSKNAHTVTQLDSALFKSLRDSIKDATSLTRRWKRVIRHLIRK</sequence>
<evidence type="ECO:0000313" key="2">
    <source>
        <dbReference type="Proteomes" id="UP000594638"/>
    </source>
</evidence>
<comment type="caution">
    <text evidence="1">The sequence shown here is derived from an EMBL/GenBank/DDBJ whole genome shotgun (WGS) entry which is preliminary data.</text>
</comment>
<reference evidence="1 2" key="1">
    <citation type="submission" date="2019-12" db="EMBL/GenBank/DDBJ databases">
        <authorList>
            <person name="Alioto T."/>
            <person name="Alioto T."/>
            <person name="Gomez Garrido J."/>
        </authorList>
    </citation>
    <scope>NUCLEOTIDE SEQUENCE [LARGE SCALE GENOMIC DNA]</scope>
</reference>
<gene>
    <name evidence="1" type="ORF">OLEA9_A091351</name>
</gene>
<dbReference type="EMBL" id="CACTIH010000160">
    <property type="protein sequence ID" value="CAA2955700.1"/>
    <property type="molecule type" value="Genomic_DNA"/>
</dbReference>
<accession>A0A8S0PN25</accession>
<protein>
    <submittedName>
        <fullName evidence="1">Uncharacterized protein</fullName>
    </submittedName>
</protein>
<dbReference type="AlphaFoldDB" id="A0A8S0PN25"/>
<dbReference type="Gramene" id="OE9A091351T1">
    <property type="protein sequence ID" value="OE9A091351C1"/>
    <property type="gene ID" value="OE9A091351"/>
</dbReference>
<evidence type="ECO:0000313" key="1">
    <source>
        <dbReference type="EMBL" id="CAA2955700.1"/>
    </source>
</evidence>
<name>A0A8S0PN25_OLEEU</name>
<organism evidence="1 2">
    <name type="scientific">Olea europaea subsp. europaea</name>
    <dbReference type="NCBI Taxonomy" id="158383"/>
    <lineage>
        <taxon>Eukaryota</taxon>
        <taxon>Viridiplantae</taxon>
        <taxon>Streptophyta</taxon>
        <taxon>Embryophyta</taxon>
        <taxon>Tracheophyta</taxon>
        <taxon>Spermatophyta</taxon>
        <taxon>Magnoliopsida</taxon>
        <taxon>eudicotyledons</taxon>
        <taxon>Gunneridae</taxon>
        <taxon>Pentapetalae</taxon>
        <taxon>asterids</taxon>
        <taxon>lamiids</taxon>
        <taxon>Lamiales</taxon>
        <taxon>Oleaceae</taxon>
        <taxon>Oleeae</taxon>
        <taxon>Olea</taxon>
    </lineage>
</organism>